<feature type="binding site" evidence="7">
    <location>
        <position position="108"/>
    </location>
    <ligand>
        <name>Zn(2+)</name>
        <dbReference type="ChEBI" id="CHEBI:29105"/>
        <note>catalytic</note>
    </ligand>
</feature>
<protein>
    <recommendedName>
        <fullName evidence="7">Endoribonuclease YbeY</fullName>
        <ecNumber evidence="7">3.1.-.-</ecNumber>
    </recommendedName>
</protein>
<evidence type="ECO:0000256" key="3">
    <source>
        <dbReference type="ARBA" id="ARBA00022723"/>
    </source>
</evidence>
<dbReference type="Proteomes" id="UP000190166">
    <property type="component" value="Unassembled WGS sequence"/>
</dbReference>
<feature type="binding site" evidence="7">
    <location>
        <position position="112"/>
    </location>
    <ligand>
        <name>Zn(2+)</name>
        <dbReference type="ChEBI" id="CHEBI:29105"/>
        <note>catalytic</note>
    </ligand>
</feature>
<dbReference type="Pfam" id="PF02130">
    <property type="entry name" value="YbeY"/>
    <property type="match status" value="1"/>
</dbReference>
<dbReference type="NCBIfam" id="TIGR00043">
    <property type="entry name" value="rRNA maturation RNase YbeY"/>
    <property type="match status" value="1"/>
</dbReference>
<keyword evidence="6 7" id="KW-0862">Zinc</keyword>
<sequence length="144" mass="16674">MAIQFTSHEVKDYLKEKRKLKSFLSDLFSAEGQGLRSLHYVFCSDAYLLEINKQFLQHDTYTDIVTFEMGEDPAITEGEIYISVDRVLENADKFEVPVAQELHRVIFHGALHLCGFKDKSKKDAALMRSKEDEYLVKYFGNKIV</sequence>
<evidence type="ECO:0000256" key="5">
    <source>
        <dbReference type="ARBA" id="ARBA00022801"/>
    </source>
</evidence>
<dbReference type="GO" id="GO:0004222">
    <property type="term" value="F:metalloendopeptidase activity"/>
    <property type="evidence" value="ECO:0007669"/>
    <property type="project" value="InterPro"/>
</dbReference>
<dbReference type="InterPro" id="IPR002036">
    <property type="entry name" value="YbeY"/>
</dbReference>
<keyword evidence="4 7" id="KW-0255">Endonuclease</keyword>
<comment type="similarity">
    <text evidence="1 7">Belongs to the endoribonuclease YbeY family.</text>
</comment>
<evidence type="ECO:0000313" key="9">
    <source>
        <dbReference type="Proteomes" id="UP000190166"/>
    </source>
</evidence>
<accession>A0A1T5P7K0</accession>
<dbReference type="GO" id="GO:0005737">
    <property type="term" value="C:cytoplasm"/>
    <property type="evidence" value="ECO:0007669"/>
    <property type="project" value="UniProtKB-SubCell"/>
</dbReference>
<evidence type="ECO:0000256" key="4">
    <source>
        <dbReference type="ARBA" id="ARBA00022759"/>
    </source>
</evidence>
<keyword evidence="9" id="KW-1185">Reference proteome</keyword>
<keyword evidence="5 7" id="KW-0378">Hydrolase</keyword>
<reference evidence="8 9" key="1">
    <citation type="submission" date="2017-02" db="EMBL/GenBank/DDBJ databases">
        <authorList>
            <person name="Peterson S.W."/>
        </authorList>
    </citation>
    <scope>NUCLEOTIDE SEQUENCE [LARGE SCALE GENOMIC DNA]</scope>
    <source>
        <strain evidence="8 9">DSM 18108</strain>
    </source>
</reference>
<evidence type="ECO:0000256" key="2">
    <source>
        <dbReference type="ARBA" id="ARBA00022722"/>
    </source>
</evidence>
<evidence type="ECO:0000256" key="1">
    <source>
        <dbReference type="ARBA" id="ARBA00010875"/>
    </source>
</evidence>
<dbReference type="SUPFAM" id="SSF55486">
    <property type="entry name" value="Metalloproteases ('zincins'), catalytic domain"/>
    <property type="match status" value="1"/>
</dbReference>
<dbReference type="GO" id="GO:0008270">
    <property type="term" value="F:zinc ion binding"/>
    <property type="evidence" value="ECO:0007669"/>
    <property type="project" value="UniProtKB-UniRule"/>
</dbReference>
<feature type="binding site" evidence="7">
    <location>
        <position position="118"/>
    </location>
    <ligand>
        <name>Zn(2+)</name>
        <dbReference type="ChEBI" id="CHEBI:29105"/>
        <note>catalytic</note>
    </ligand>
</feature>
<dbReference type="Gene3D" id="3.40.390.30">
    <property type="entry name" value="Metalloproteases ('zincins'), catalytic domain"/>
    <property type="match status" value="1"/>
</dbReference>
<proteinExistence type="inferred from homology"/>
<comment type="function">
    <text evidence="7">Single strand-specific metallo-endoribonuclease involved in late-stage 70S ribosome quality control and in maturation of the 3' terminus of the 16S rRNA.</text>
</comment>
<comment type="cofactor">
    <cofactor evidence="7">
        <name>Zn(2+)</name>
        <dbReference type="ChEBI" id="CHEBI:29105"/>
    </cofactor>
    <text evidence="7">Binds 1 zinc ion.</text>
</comment>
<keyword evidence="7" id="KW-0690">Ribosome biogenesis</keyword>
<dbReference type="PANTHER" id="PTHR46986">
    <property type="entry name" value="ENDORIBONUCLEASE YBEY, CHLOROPLASTIC"/>
    <property type="match status" value="1"/>
</dbReference>
<dbReference type="RefSeq" id="WP_079471487.1">
    <property type="nucleotide sequence ID" value="NZ_FUZZ01000003.1"/>
</dbReference>
<dbReference type="PANTHER" id="PTHR46986:SF1">
    <property type="entry name" value="ENDORIBONUCLEASE YBEY, CHLOROPLASTIC"/>
    <property type="match status" value="1"/>
</dbReference>
<gene>
    <name evidence="7" type="primary">ybeY</name>
    <name evidence="8" type="ORF">SAMN05660461_4212</name>
</gene>
<dbReference type="GO" id="GO:0004521">
    <property type="term" value="F:RNA endonuclease activity"/>
    <property type="evidence" value="ECO:0007669"/>
    <property type="project" value="UniProtKB-UniRule"/>
</dbReference>
<dbReference type="AlphaFoldDB" id="A0A1T5P7K0"/>
<name>A0A1T5P7K0_9BACT</name>
<dbReference type="HAMAP" id="MF_00009">
    <property type="entry name" value="Endoribonucl_YbeY"/>
    <property type="match status" value="1"/>
</dbReference>
<dbReference type="EC" id="3.1.-.-" evidence="7"/>
<comment type="subcellular location">
    <subcellularLocation>
        <location evidence="7">Cytoplasm</location>
    </subcellularLocation>
</comment>
<dbReference type="InterPro" id="IPR023091">
    <property type="entry name" value="MetalPrtase_cat_dom_sf_prd"/>
</dbReference>
<dbReference type="STRING" id="393003.SAMN05660461_4212"/>
<keyword evidence="7" id="KW-0963">Cytoplasm</keyword>
<evidence type="ECO:0000256" key="6">
    <source>
        <dbReference type="ARBA" id="ARBA00022833"/>
    </source>
</evidence>
<keyword evidence="2 7" id="KW-0540">Nuclease</keyword>
<keyword evidence="7" id="KW-0698">rRNA processing</keyword>
<organism evidence="8 9">
    <name type="scientific">Chitinophaga ginsengisegetis</name>
    <dbReference type="NCBI Taxonomy" id="393003"/>
    <lineage>
        <taxon>Bacteria</taxon>
        <taxon>Pseudomonadati</taxon>
        <taxon>Bacteroidota</taxon>
        <taxon>Chitinophagia</taxon>
        <taxon>Chitinophagales</taxon>
        <taxon>Chitinophagaceae</taxon>
        <taxon>Chitinophaga</taxon>
    </lineage>
</organism>
<dbReference type="GO" id="GO:0006364">
    <property type="term" value="P:rRNA processing"/>
    <property type="evidence" value="ECO:0007669"/>
    <property type="project" value="UniProtKB-UniRule"/>
</dbReference>
<evidence type="ECO:0000313" key="8">
    <source>
        <dbReference type="EMBL" id="SKD08259.1"/>
    </source>
</evidence>
<dbReference type="EMBL" id="FUZZ01000003">
    <property type="protein sequence ID" value="SKD08259.1"/>
    <property type="molecule type" value="Genomic_DNA"/>
</dbReference>
<keyword evidence="3 7" id="KW-0479">Metal-binding</keyword>
<evidence type="ECO:0000256" key="7">
    <source>
        <dbReference type="HAMAP-Rule" id="MF_00009"/>
    </source>
</evidence>